<evidence type="ECO:0000256" key="8">
    <source>
        <dbReference type="ARBA" id="ARBA00022967"/>
    </source>
</evidence>
<keyword evidence="4" id="KW-1003">Cell membrane</keyword>
<comment type="subcellular location">
    <subcellularLocation>
        <location evidence="1">Cell membrane</location>
        <topology evidence="1">Peripheral membrane protein</topology>
    </subcellularLocation>
</comment>
<evidence type="ECO:0000259" key="10">
    <source>
        <dbReference type="PROSITE" id="PS50893"/>
    </source>
</evidence>
<dbReference type="AlphaFoldDB" id="A0A9X1NG19"/>
<comment type="similarity">
    <text evidence="2">Belongs to the ABC transporter superfamily.</text>
</comment>
<accession>A0A9X1NG19</accession>
<sequence>MNPEPIVDIDSLTVKYHSRQGEVTALRDVNLQIGRGEVQAIVGESGSGKSTLLASLLGLLPASAAVEGSISVRAGDQPFDPVRAPAKEATRWRFRQVGYVPQLTQRSLVPVLTVGEHFRQFGFGSDWRAEAVRALTDLGLREPESVLRRYPHELSGGMAQRVCIALATFAGKPLLVADEPTSGLDPLVTVRVADLLLESQRRTQACLLLVTHNLQLARRMATRIAVFRSGVLVEHGPATAVLEDPLHPYTRSLIAAVPRPGHPLALPEPGPDPSGGLIEKAPGHFVAMVGAA</sequence>
<dbReference type="InterPro" id="IPR017871">
    <property type="entry name" value="ABC_transporter-like_CS"/>
</dbReference>
<dbReference type="Pfam" id="PF00005">
    <property type="entry name" value="ABC_tran"/>
    <property type="match status" value="1"/>
</dbReference>
<evidence type="ECO:0000256" key="1">
    <source>
        <dbReference type="ARBA" id="ARBA00004202"/>
    </source>
</evidence>
<comment type="caution">
    <text evidence="11">The sequence shown here is derived from an EMBL/GenBank/DDBJ whole genome shotgun (WGS) entry which is preliminary data.</text>
</comment>
<keyword evidence="5" id="KW-0997">Cell inner membrane</keyword>
<dbReference type="PANTHER" id="PTHR43297:SF14">
    <property type="entry name" value="ATPASE AAA-TYPE CORE DOMAIN-CONTAINING PROTEIN"/>
    <property type="match status" value="1"/>
</dbReference>
<dbReference type="InterPro" id="IPR013563">
    <property type="entry name" value="Oligopep_ABC_C"/>
</dbReference>
<evidence type="ECO:0000256" key="4">
    <source>
        <dbReference type="ARBA" id="ARBA00022475"/>
    </source>
</evidence>
<dbReference type="PROSITE" id="PS00211">
    <property type="entry name" value="ABC_TRANSPORTER_1"/>
    <property type="match status" value="1"/>
</dbReference>
<protein>
    <submittedName>
        <fullName evidence="11">ABC transporter ATP-binding protein</fullName>
    </submittedName>
</protein>
<keyword evidence="12" id="KW-1185">Reference proteome</keyword>
<dbReference type="SUPFAM" id="SSF52540">
    <property type="entry name" value="P-loop containing nucleoside triphosphate hydrolases"/>
    <property type="match status" value="1"/>
</dbReference>
<dbReference type="InterPro" id="IPR050388">
    <property type="entry name" value="ABC_Ni/Peptide_Import"/>
</dbReference>
<dbReference type="GO" id="GO:0015833">
    <property type="term" value="P:peptide transport"/>
    <property type="evidence" value="ECO:0007669"/>
    <property type="project" value="InterPro"/>
</dbReference>
<dbReference type="Gene3D" id="3.40.50.300">
    <property type="entry name" value="P-loop containing nucleotide triphosphate hydrolases"/>
    <property type="match status" value="1"/>
</dbReference>
<evidence type="ECO:0000256" key="5">
    <source>
        <dbReference type="ARBA" id="ARBA00022519"/>
    </source>
</evidence>
<dbReference type="Pfam" id="PF08352">
    <property type="entry name" value="oligo_HPY"/>
    <property type="match status" value="1"/>
</dbReference>
<evidence type="ECO:0000256" key="7">
    <source>
        <dbReference type="ARBA" id="ARBA00022840"/>
    </source>
</evidence>
<evidence type="ECO:0000256" key="6">
    <source>
        <dbReference type="ARBA" id="ARBA00022741"/>
    </source>
</evidence>
<keyword evidence="3" id="KW-0813">Transport</keyword>
<evidence type="ECO:0000313" key="12">
    <source>
        <dbReference type="Proteomes" id="UP001138997"/>
    </source>
</evidence>
<keyword evidence="8" id="KW-1278">Translocase</keyword>
<proteinExistence type="inferred from homology"/>
<dbReference type="GO" id="GO:0016887">
    <property type="term" value="F:ATP hydrolysis activity"/>
    <property type="evidence" value="ECO:0007669"/>
    <property type="project" value="InterPro"/>
</dbReference>
<dbReference type="Proteomes" id="UP001138997">
    <property type="component" value="Unassembled WGS sequence"/>
</dbReference>
<dbReference type="CDD" id="cd03257">
    <property type="entry name" value="ABC_NikE_OppD_transporters"/>
    <property type="match status" value="1"/>
</dbReference>
<reference evidence="11" key="1">
    <citation type="submission" date="2021-11" db="EMBL/GenBank/DDBJ databases">
        <title>Streptomyces corallinus and Kineosporia corallina sp. nov., two new coral-derived marine actinobacteria.</title>
        <authorList>
            <person name="Buangrab K."/>
            <person name="Sutthacheep M."/>
            <person name="Yeemin T."/>
            <person name="Harunari E."/>
            <person name="Igarashi Y."/>
            <person name="Sripreechasak P."/>
            <person name="Kanchanasin P."/>
            <person name="Tanasupawat S."/>
            <person name="Phongsopitanun W."/>
        </authorList>
    </citation>
    <scope>NUCLEOTIDE SEQUENCE</scope>
    <source>
        <strain evidence="11">JCM 31032</strain>
    </source>
</reference>
<feature type="domain" description="ABC transporter" evidence="10">
    <location>
        <begin position="7"/>
        <end position="254"/>
    </location>
</feature>
<keyword evidence="7 11" id="KW-0067">ATP-binding</keyword>
<dbReference type="PROSITE" id="PS50893">
    <property type="entry name" value="ABC_TRANSPORTER_2"/>
    <property type="match status" value="1"/>
</dbReference>
<evidence type="ECO:0000256" key="9">
    <source>
        <dbReference type="ARBA" id="ARBA00023136"/>
    </source>
</evidence>
<dbReference type="InterPro" id="IPR027417">
    <property type="entry name" value="P-loop_NTPase"/>
</dbReference>
<dbReference type="InterPro" id="IPR003439">
    <property type="entry name" value="ABC_transporter-like_ATP-bd"/>
</dbReference>
<dbReference type="RefSeq" id="WP_231446971.1">
    <property type="nucleotide sequence ID" value="NZ_JAJOMB010000016.1"/>
</dbReference>
<evidence type="ECO:0000256" key="2">
    <source>
        <dbReference type="ARBA" id="ARBA00005417"/>
    </source>
</evidence>
<dbReference type="GO" id="GO:0005886">
    <property type="term" value="C:plasma membrane"/>
    <property type="evidence" value="ECO:0007669"/>
    <property type="project" value="UniProtKB-SubCell"/>
</dbReference>
<evidence type="ECO:0000256" key="3">
    <source>
        <dbReference type="ARBA" id="ARBA00022448"/>
    </source>
</evidence>
<dbReference type="EMBL" id="JAJOMB010000016">
    <property type="protein sequence ID" value="MCD5314447.1"/>
    <property type="molecule type" value="Genomic_DNA"/>
</dbReference>
<dbReference type="SMART" id="SM00382">
    <property type="entry name" value="AAA"/>
    <property type="match status" value="1"/>
</dbReference>
<keyword evidence="9" id="KW-0472">Membrane</keyword>
<organism evidence="11 12">
    <name type="scientific">Kineosporia babensis</name>
    <dbReference type="NCBI Taxonomy" id="499548"/>
    <lineage>
        <taxon>Bacteria</taxon>
        <taxon>Bacillati</taxon>
        <taxon>Actinomycetota</taxon>
        <taxon>Actinomycetes</taxon>
        <taxon>Kineosporiales</taxon>
        <taxon>Kineosporiaceae</taxon>
        <taxon>Kineosporia</taxon>
    </lineage>
</organism>
<name>A0A9X1NG19_9ACTN</name>
<dbReference type="InterPro" id="IPR003593">
    <property type="entry name" value="AAA+_ATPase"/>
</dbReference>
<dbReference type="GO" id="GO:0005524">
    <property type="term" value="F:ATP binding"/>
    <property type="evidence" value="ECO:0007669"/>
    <property type="project" value="UniProtKB-KW"/>
</dbReference>
<evidence type="ECO:0000313" key="11">
    <source>
        <dbReference type="EMBL" id="MCD5314447.1"/>
    </source>
</evidence>
<dbReference type="PANTHER" id="PTHR43297">
    <property type="entry name" value="OLIGOPEPTIDE TRANSPORT ATP-BINDING PROTEIN APPD"/>
    <property type="match status" value="1"/>
</dbReference>
<gene>
    <name evidence="11" type="ORF">LR394_26420</name>
</gene>
<keyword evidence="6" id="KW-0547">Nucleotide-binding</keyword>